<protein>
    <submittedName>
        <fullName evidence="2">Uncharacterized protein</fullName>
    </submittedName>
</protein>
<feature type="compositionally biased region" description="Basic and acidic residues" evidence="1">
    <location>
        <begin position="126"/>
        <end position="137"/>
    </location>
</feature>
<sequence length="212" mass="24041">MTSSAKKNAPRDRVAREQISRDGRIGRRSPSRTTASAWEAPMSLERSRQRRSKGRSRNHRCRDIVRHPPGERSAELAIQPSLSMPPWRSRQPAASARIANRSKRCSNTISQTERPSTRPLRQQLFGRERSRKPEAGRRFPPPIAASPHRCGSSTCPNRIPQKSSRRGKLRKEIARFSREPERRWANRSCHTPTPPATSGRCRVGLSSIELDG</sequence>
<feature type="compositionally biased region" description="Polar residues" evidence="1">
    <location>
        <begin position="151"/>
        <end position="162"/>
    </location>
</feature>
<feature type="compositionally biased region" description="Basic and acidic residues" evidence="1">
    <location>
        <begin position="61"/>
        <end position="74"/>
    </location>
</feature>
<proteinExistence type="predicted"/>
<name>A0A517LXU8_9BACT</name>
<gene>
    <name evidence="2" type="ORF">EC9_16170</name>
</gene>
<feature type="compositionally biased region" description="Basic residues" evidence="1">
    <location>
        <begin position="48"/>
        <end position="60"/>
    </location>
</feature>
<dbReference type="AlphaFoldDB" id="A0A517LXU8"/>
<accession>A0A517LXU8</accession>
<keyword evidence="3" id="KW-1185">Reference proteome</keyword>
<feature type="region of interest" description="Disordered" evidence="1">
    <location>
        <begin position="1"/>
        <end position="203"/>
    </location>
</feature>
<organism evidence="2 3">
    <name type="scientific">Rosistilla ulvae</name>
    <dbReference type="NCBI Taxonomy" id="1930277"/>
    <lineage>
        <taxon>Bacteria</taxon>
        <taxon>Pseudomonadati</taxon>
        <taxon>Planctomycetota</taxon>
        <taxon>Planctomycetia</taxon>
        <taxon>Pirellulales</taxon>
        <taxon>Pirellulaceae</taxon>
        <taxon>Rosistilla</taxon>
    </lineage>
</organism>
<evidence type="ECO:0000256" key="1">
    <source>
        <dbReference type="SAM" id="MobiDB-lite"/>
    </source>
</evidence>
<feature type="compositionally biased region" description="Basic and acidic residues" evidence="1">
    <location>
        <begin position="9"/>
        <end position="25"/>
    </location>
</feature>
<evidence type="ECO:0000313" key="2">
    <source>
        <dbReference type="EMBL" id="QDS87439.1"/>
    </source>
</evidence>
<dbReference type="EMBL" id="CP036261">
    <property type="protein sequence ID" value="QDS87439.1"/>
    <property type="molecule type" value="Genomic_DNA"/>
</dbReference>
<reference evidence="2 3" key="1">
    <citation type="submission" date="2019-02" db="EMBL/GenBank/DDBJ databases">
        <title>Deep-cultivation of Planctomycetes and their phenomic and genomic characterization uncovers novel biology.</title>
        <authorList>
            <person name="Wiegand S."/>
            <person name="Jogler M."/>
            <person name="Boedeker C."/>
            <person name="Pinto D."/>
            <person name="Vollmers J."/>
            <person name="Rivas-Marin E."/>
            <person name="Kohn T."/>
            <person name="Peeters S.H."/>
            <person name="Heuer A."/>
            <person name="Rast P."/>
            <person name="Oberbeckmann S."/>
            <person name="Bunk B."/>
            <person name="Jeske O."/>
            <person name="Meyerdierks A."/>
            <person name="Storesund J.E."/>
            <person name="Kallscheuer N."/>
            <person name="Luecker S."/>
            <person name="Lage O.M."/>
            <person name="Pohl T."/>
            <person name="Merkel B.J."/>
            <person name="Hornburger P."/>
            <person name="Mueller R.-W."/>
            <person name="Bruemmer F."/>
            <person name="Labrenz M."/>
            <person name="Spormann A.M."/>
            <person name="Op den Camp H."/>
            <person name="Overmann J."/>
            <person name="Amann R."/>
            <person name="Jetten M.S.M."/>
            <person name="Mascher T."/>
            <person name="Medema M.H."/>
            <person name="Devos D.P."/>
            <person name="Kaster A.-K."/>
            <person name="Ovreas L."/>
            <person name="Rohde M."/>
            <person name="Galperin M.Y."/>
            <person name="Jogler C."/>
        </authorList>
    </citation>
    <scope>NUCLEOTIDE SEQUENCE [LARGE SCALE GENOMIC DNA]</scope>
    <source>
        <strain evidence="2 3">EC9</strain>
    </source>
</reference>
<dbReference type="Proteomes" id="UP000319557">
    <property type="component" value="Chromosome"/>
</dbReference>
<feature type="compositionally biased region" description="Basic and acidic residues" evidence="1">
    <location>
        <begin position="170"/>
        <end position="184"/>
    </location>
</feature>
<evidence type="ECO:0000313" key="3">
    <source>
        <dbReference type="Proteomes" id="UP000319557"/>
    </source>
</evidence>
<feature type="compositionally biased region" description="Polar residues" evidence="1">
    <location>
        <begin position="105"/>
        <end position="114"/>
    </location>
</feature>
<dbReference type="KEGG" id="ruv:EC9_16170"/>